<protein>
    <recommendedName>
        <fullName evidence="1">Phosphotransferase</fullName>
        <ecNumber evidence="1">2.7.1.-</ecNumber>
    </recommendedName>
</protein>
<dbReference type="PANTHER" id="PTHR19443:SF30">
    <property type="entry name" value="GLUCOKINASE-1-RELATED"/>
    <property type="match status" value="1"/>
</dbReference>
<comment type="caution">
    <text evidence="3">The sequence shown here is derived from an EMBL/GenBank/DDBJ whole genome shotgun (WGS) entry which is preliminary data.</text>
</comment>
<dbReference type="GO" id="GO:0005829">
    <property type="term" value="C:cytosol"/>
    <property type="evidence" value="ECO:0007669"/>
    <property type="project" value="TreeGrafter"/>
</dbReference>
<dbReference type="Gene3D" id="3.30.420.40">
    <property type="match status" value="1"/>
</dbReference>
<dbReference type="Gene3D" id="1.10.287.1250">
    <property type="match status" value="1"/>
</dbReference>
<evidence type="ECO:0000313" key="3">
    <source>
        <dbReference type="EMBL" id="KAF9578671.1"/>
    </source>
</evidence>
<keyword evidence="1" id="KW-0808">Transferase</keyword>
<keyword evidence="1" id="KW-0418">Kinase</keyword>
<dbReference type="Pfam" id="PF03727">
    <property type="entry name" value="Hexokinase_2"/>
    <property type="match status" value="1"/>
</dbReference>
<keyword evidence="4" id="KW-1185">Reference proteome</keyword>
<organism evidence="3 4">
    <name type="scientific">Lunasporangiospora selenospora</name>
    <dbReference type="NCBI Taxonomy" id="979761"/>
    <lineage>
        <taxon>Eukaryota</taxon>
        <taxon>Fungi</taxon>
        <taxon>Fungi incertae sedis</taxon>
        <taxon>Mucoromycota</taxon>
        <taxon>Mortierellomycotina</taxon>
        <taxon>Mortierellomycetes</taxon>
        <taxon>Mortierellales</taxon>
        <taxon>Mortierellaceae</taxon>
        <taxon>Lunasporangiospora</taxon>
    </lineage>
</organism>
<sequence length="491" mass="54684">MLASNHASTPRTNRLLPQEVRQIQFVSPAQQDAVHDLVDQFTLPPQLLRNIKDRFITEMHKGLLSDGETLAMVPSHVKGRLDGSETGSYLTLDVGGTNLRVASVQLEGQGRLTTVQKKYTIDESLKRREAKHLFVDEHAIVVPQTSEIELGFTFSFPVRQTSIDSGVLISWTKGFDAPGLVGKDPAEFLRNAFQRRNMPIRVAGMLNDTVGTGSNGAYIEKMKRVLKWDEPITDPEFDNEMIINMEFGAFDRERTILPLTMHDNKVDRKSLNPGTQLFEKMIAGMYLGEITRNILLNLIDRRLLFVDRDPGLLSKCWSFDTAHMSTIEADGSPDLTETRLILESVLGVGARISNETRNTKLEEVSTIVDRQIVKLIVGLVGRRAARLSAIALASILQQQGYCQLWEAESEGGAKEEDEARKTIVVGVCGSLYQFYPDFEEDIYEGLEDILSGDSGTDGLCSRRAEVRKYVRMELEESGSTVGAALCAMLAK</sequence>
<dbReference type="Gene3D" id="3.40.367.20">
    <property type="match status" value="1"/>
</dbReference>
<name>A0A9P6FP67_9FUNG</name>
<dbReference type="GO" id="GO:0006096">
    <property type="term" value="P:glycolytic process"/>
    <property type="evidence" value="ECO:0007669"/>
    <property type="project" value="UniProtKB-KW"/>
</dbReference>
<dbReference type="PROSITE" id="PS51748">
    <property type="entry name" value="HEXOKINASE_2"/>
    <property type="match status" value="1"/>
</dbReference>
<dbReference type="GO" id="GO:0005536">
    <property type="term" value="F:D-glucose binding"/>
    <property type="evidence" value="ECO:0007669"/>
    <property type="project" value="InterPro"/>
</dbReference>
<evidence type="ECO:0000313" key="4">
    <source>
        <dbReference type="Proteomes" id="UP000780801"/>
    </source>
</evidence>
<feature type="domain" description="Hexokinase C-terminal" evidence="2">
    <location>
        <begin position="210"/>
        <end position="488"/>
    </location>
</feature>
<dbReference type="PRINTS" id="PR00475">
    <property type="entry name" value="HEXOKINASE"/>
</dbReference>
<gene>
    <name evidence="3" type="primary">GLK1_3</name>
    <name evidence="3" type="ORF">BGW38_005422</name>
</gene>
<dbReference type="PANTHER" id="PTHR19443">
    <property type="entry name" value="HEXOKINASE"/>
    <property type="match status" value="1"/>
</dbReference>
<dbReference type="EC" id="2.7.1.-" evidence="1"/>
<dbReference type="InterPro" id="IPR019807">
    <property type="entry name" value="Hexokinase_BS"/>
</dbReference>
<comment type="similarity">
    <text evidence="1">Belongs to the hexokinase family.</text>
</comment>
<reference evidence="3" key="1">
    <citation type="journal article" date="2020" name="Fungal Divers.">
        <title>Resolving the Mortierellaceae phylogeny through synthesis of multi-gene phylogenetics and phylogenomics.</title>
        <authorList>
            <person name="Vandepol N."/>
            <person name="Liber J."/>
            <person name="Desiro A."/>
            <person name="Na H."/>
            <person name="Kennedy M."/>
            <person name="Barry K."/>
            <person name="Grigoriev I.V."/>
            <person name="Miller A.N."/>
            <person name="O'Donnell K."/>
            <person name="Stajich J.E."/>
            <person name="Bonito G."/>
        </authorList>
    </citation>
    <scope>NUCLEOTIDE SEQUENCE</scope>
    <source>
        <strain evidence="3">KOD1015</strain>
    </source>
</reference>
<dbReference type="GO" id="GO:0004340">
    <property type="term" value="F:glucokinase activity"/>
    <property type="evidence" value="ECO:0007669"/>
    <property type="project" value="TreeGrafter"/>
</dbReference>
<dbReference type="GO" id="GO:0001678">
    <property type="term" value="P:intracellular glucose homeostasis"/>
    <property type="evidence" value="ECO:0007669"/>
    <property type="project" value="InterPro"/>
</dbReference>
<keyword evidence="1" id="KW-0324">Glycolysis</keyword>
<dbReference type="AlphaFoldDB" id="A0A9P6FP67"/>
<dbReference type="InterPro" id="IPR022673">
    <property type="entry name" value="Hexokinase_C"/>
</dbReference>
<dbReference type="InterPro" id="IPR043129">
    <property type="entry name" value="ATPase_NBD"/>
</dbReference>
<accession>A0A9P6FP67</accession>
<dbReference type="OrthoDB" id="419537at2759"/>
<proteinExistence type="inferred from homology"/>
<dbReference type="EMBL" id="JAABOA010003438">
    <property type="protein sequence ID" value="KAF9578671.1"/>
    <property type="molecule type" value="Genomic_DNA"/>
</dbReference>
<dbReference type="SUPFAM" id="SSF53067">
    <property type="entry name" value="Actin-like ATPase domain"/>
    <property type="match status" value="2"/>
</dbReference>
<dbReference type="GO" id="GO:0008865">
    <property type="term" value="F:fructokinase activity"/>
    <property type="evidence" value="ECO:0007669"/>
    <property type="project" value="TreeGrafter"/>
</dbReference>
<evidence type="ECO:0000259" key="2">
    <source>
        <dbReference type="Pfam" id="PF03727"/>
    </source>
</evidence>
<keyword evidence="1" id="KW-0067">ATP-binding</keyword>
<evidence type="ECO:0000256" key="1">
    <source>
        <dbReference type="RuleBase" id="RU362007"/>
    </source>
</evidence>
<dbReference type="InterPro" id="IPR001312">
    <property type="entry name" value="Hexokinase"/>
</dbReference>
<dbReference type="GO" id="GO:0005739">
    <property type="term" value="C:mitochondrion"/>
    <property type="evidence" value="ECO:0007669"/>
    <property type="project" value="TreeGrafter"/>
</dbReference>
<dbReference type="Proteomes" id="UP000780801">
    <property type="component" value="Unassembled WGS sequence"/>
</dbReference>
<keyword evidence="1" id="KW-0547">Nucleotide-binding</keyword>
<dbReference type="GO" id="GO:0005524">
    <property type="term" value="F:ATP binding"/>
    <property type="evidence" value="ECO:0007669"/>
    <property type="project" value="UniProtKB-UniRule"/>
</dbReference>
<dbReference type="PROSITE" id="PS00378">
    <property type="entry name" value="HEXOKINASE_1"/>
    <property type="match status" value="1"/>
</dbReference>
<dbReference type="GO" id="GO:0006006">
    <property type="term" value="P:glucose metabolic process"/>
    <property type="evidence" value="ECO:0007669"/>
    <property type="project" value="TreeGrafter"/>
</dbReference>